<dbReference type="PIRSF" id="PIRSF006487">
    <property type="entry name" value="GcvT"/>
    <property type="match status" value="1"/>
</dbReference>
<evidence type="ECO:0000313" key="3">
    <source>
        <dbReference type="EMBL" id="SVC39991.1"/>
    </source>
</evidence>
<dbReference type="EMBL" id="UINC01089152">
    <property type="protein sequence ID" value="SVC39991.1"/>
    <property type="molecule type" value="Genomic_DNA"/>
</dbReference>
<dbReference type="GO" id="GO:0005960">
    <property type="term" value="C:glycine cleavage complex"/>
    <property type="evidence" value="ECO:0007669"/>
    <property type="project" value="InterPro"/>
</dbReference>
<dbReference type="GO" id="GO:0006546">
    <property type="term" value="P:glycine catabolic process"/>
    <property type="evidence" value="ECO:0007669"/>
    <property type="project" value="InterPro"/>
</dbReference>
<dbReference type="NCBIfam" id="NF001567">
    <property type="entry name" value="PRK00389.1"/>
    <property type="match status" value="1"/>
</dbReference>
<dbReference type="InterPro" id="IPR006222">
    <property type="entry name" value="GCVT_N"/>
</dbReference>
<dbReference type="InterPro" id="IPR028896">
    <property type="entry name" value="GcvT/YgfZ/DmdA"/>
</dbReference>
<evidence type="ECO:0000256" key="1">
    <source>
        <dbReference type="ARBA" id="ARBA00008609"/>
    </source>
</evidence>
<comment type="similarity">
    <text evidence="1">Belongs to the GcvT family.</text>
</comment>
<dbReference type="NCBIfam" id="TIGR00528">
    <property type="entry name" value="gcvT"/>
    <property type="match status" value="1"/>
</dbReference>
<organism evidence="3">
    <name type="scientific">marine metagenome</name>
    <dbReference type="NCBI Taxonomy" id="408172"/>
    <lineage>
        <taxon>unclassified sequences</taxon>
        <taxon>metagenomes</taxon>
        <taxon>ecological metagenomes</taxon>
    </lineage>
</organism>
<accession>A0A382LYL9</accession>
<dbReference type="Pfam" id="PF01571">
    <property type="entry name" value="GCV_T"/>
    <property type="match status" value="1"/>
</dbReference>
<dbReference type="GO" id="GO:0005829">
    <property type="term" value="C:cytosol"/>
    <property type="evidence" value="ECO:0007669"/>
    <property type="project" value="TreeGrafter"/>
</dbReference>
<feature type="non-terminal residue" evidence="3">
    <location>
        <position position="287"/>
    </location>
</feature>
<feature type="domain" description="GCVT N-terminal" evidence="2">
    <location>
        <begin position="13"/>
        <end position="263"/>
    </location>
</feature>
<dbReference type="PANTHER" id="PTHR43757:SF2">
    <property type="entry name" value="AMINOMETHYLTRANSFERASE, MITOCHONDRIAL"/>
    <property type="match status" value="1"/>
</dbReference>
<reference evidence="3" key="1">
    <citation type="submission" date="2018-05" db="EMBL/GenBank/DDBJ databases">
        <authorList>
            <person name="Lanie J.A."/>
            <person name="Ng W.-L."/>
            <person name="Kazmierczak K.M."/>
            <person name="Andrzejewski T.M."/>
            <person name="Davidsen T.M."/>
            <person name="Wayne K.J."/>
            <person name="Tettelin H."/>
            <person name="Glass J.I."/>
            <person name="Rusch D."/>
            <person name="Podicherti R."/>
            <person name="Tsui H.-C.T."/>
            <person name="Winkler M.E."/>
        </authorList>
    </citation>
    <scope>NUCLEOTIDE SEQUENCE</scope>
</reference>
<dbReference type="PANTHER" id="PTHR43757">
    <property type="entry name" value="AMINOMETHYLTRANSFERASE"/>
    <property type="match status" value="1"/>
</dbReference>
<evidence type="ECO:0000259" key="2">
    <source>
        <dbReference type="Pfam" id="PF01571"/>
    </source>
</evidence>
<protein>
    <recommendedName>
        <fullName evidence="2">GCVT N-terminal domain-containing protein</fullName>
    </recommendedName>
</protein>
<sequence length="287" mass="32206">MEILDNKIQKTALYKSHKMLNAKMVPFCGFEMPISYPDGIQSEYYSVRNGVGIFDVSHMGEFIINGPNALQLLQKVTINDVSKLDVGQAQYSAMCYEDGGIVDDLIIYRKSDGYFMVVNAANIQKDFDWINQYVPNGTQLKNISSDISLVAVQGPRSRKLLSQFTDIDLVMPFYSFKEAVVCGFSVMVSRTGYTGELGFEIYASEEAVITIWDELIKVGAQPAGLAARDILRLEMSYCLYGNDIDETINPLEAGLGWITSLDKEKFIGFDRIQQEKKVGSKRRLVAF</sequence>
<name>A0A382LYL9_9ZZZZ</name>
<dbReference type="Gene3D" id="3.30.1360.120">
    <property type="entry name" value="Probable tRNA modification gtpase trme, domain 1"/>
    <property type="match status" value="1"/>
</dbReference>
<dbReference type="InterPro" id="IPR027266">
    <property type="entry name" value="TrmE/GcvT-like"/>
</dbReference>
<dbReference type="SUPFAM" id="SSF103025">
    <property type="entry name" value="Folate-binding domain"/>
    <property type="match status" value="1"/>
</dbReference>
<proteinExistence type="inferred from homology"/>
<gene>
    <name evidence="3" type="ORF">METZ01_LOCUS292845</name>
</gene>
<dbReference type="GO" id="GO:0004047">
    <property type="term" value="F:aminomethyltransferase activity"/>
    <property type="evidence" value="ECO:0007669"/>
    <property type="project" value="InterPro"/>
</dbReference>
<dbReference type="AlphaFoldDB" id="A0A382LYL9"/>
<dbReference type="InterPro" id="IPR006223">
    <property type="entry name" value="GcvT"/>
</dbReference>